<gene>
    <name evidence="12" type="ORF">LAESUDRAFT_720131</name>
</gene>
<dbReference type="InterPro" id="IPR040218">
    <property type="entry name" value="SLC7A6OS"/>
</dbReference>
<dbReference type="STRING" id="1314785.A0A165HT65"/>
<evidence type="ECO:0000256" key="8">
    <source>
        <dbReference type="ARBA" id="ARBA00022927"/>
    </source>
</evidence>
<keyword evidence="6" id="KW-0813">Transport</keyword>
<accession>A0A165HT65</accession>
<dbReference type="GO" id="GO:0032502">
    <property type="term" value="P:developmental process"/>
    <property type="evidence" value="ECO:0007669"/>
    <property type="project" value="TreeGrafter"/>
</dbReference>
<evidence type="ECO:0000256" key="6">
    <source>
        <dbReference type="ARBA" id="ARBA00022448"/>
    </source>
</evidence>
<dbReference type="PANTHER" id="PTHR31196:SF2">
    <property type="entry name" value="RNA POLYMERASE II NUCLEAR LOCALIZATION PROTEIN SLC7A6OS-RELATED"/>
    <property type="match status" value="1"/>
</dbReference>
<feature type="compositionally biased region" description="Basic and acidic residues" evidence="10">
    <location>
        <begin position="308"/>
        <end position="325"/>
    </location>
</feature>
<comment type="similarity">
    <text evidence="4">Belongs to the IWR1/SLC7A6OS family.</text>
</comment>
<feature type="compositionally biased region" description="Acidic residues" evidence="10">
    <location>
        <begin position="272"/>
        <end position="286"/>
    </location>
</feature>
<dbReference type="GO" id="GO:0005634">
    <property type="term" value="C:nucleus"/>
    <property type="evidence" value="ECO:0007669"/>
    <property type="project" value="UniProtKB-SubCell"/>
</dbReference>
<keyword evidence="8" id="KW-0653">Protein transport</keyword>
<evidence type="ECO:0000256" key="7">
    <source>
        <dbReference type="ARBA" id="ARBA00022490"/>
    </source>
</evidence>
<dbReference type="InParanoid" id="A0A165HT65"/>
<keyword evidence="9" id="KW-0539">Nucleus</keyword>
<comment type="function">
    <text evidence="1">Directs RNA polymerase II nuclear import.</text>
</comment>
<dbReference type="PANTHER" id="PTHR31196">
    <property type="entry name" value="RNA POLYMERASE II NUCLEAR LOCALIZATION PROTEIN SLC7A6OS-RELATED"/>
    <property type="match status" value="1"/>
</dbReference>
<dbReference type="EMBL" id="KV427606">
    <property type="protein sequence ID" value="KZT12156.1"/>
    <property type="molecule type" value="Genomic_DNA"/>
</dbReference>
<proteinExistence type="inferred from homology"/>
<keyword evidence="7" id="KW-0963">Cytoplasm</keyword>
<evidence type="ECO:0000313" key="12">
    <source>
        <dbReference type="EMBL" id="KZT12156.1"/>
    </source>
</evidence>
<evidence type="ECO:0000256" key="9">
    <source>
        <dbReference type="ARBA" id="ARBA00023242"/>
    </source>
</evidence>
<feature type="region of interest" description="Disordered" evidence="10">
    <location>
        <begin position="272"/>
        <end position="334"/>
    </location>
</feature>
<evidence type="ECO:0000256" key="5">
    <source>
        <dbReference type="ARBA" id="ARBA00017036"/>
    </source>
</evidence>
<protein>
    <recommendedName>
        <fullName evidence="5">Probable RNA polymerase II nuclear localization protein SLC7A6OS</fullName>
    </recommendedName>
</protein>
<dbReference type="AlphaFoldDB" id="A0A165HT65"/>
<feature type="domain" description="Transcription factor Iwr1" evidence="11">
    <location>
        <begin position="228"/>
        <end position="297"/>
    </location>
</feature>
<dbReference type="Proteomes" id="UP000076871">
    <property type="component" value="Unassembled WGS sequence"/>
</dbReference>
<name>A0A165HT65_9APHY</name>
<dbReference type="GO" id="GO:0015031">
    <property type="term" value="P:protein transport"/>
    <property type="evidence" value="ECO:0007669"/>
    <property type="project" value="UniProtKB-KW"/>
</dbReference>
<dbReference type="OrthoDB" id="6255506at2759"/>
<dbReference type="Pfam" id="PF08574">
    <property type="entry name" value="Iwr1"/>
    <property type="match status" value="1"/>
</dbReference>
<dbReference type="GeneID" id="63824791"/>
<organism evidence="12 13">
    <name type="scientific">Laetiporus sulphureus 93-53</name>
    <dbReference type="NCBI Taxonomy" id="1314785"/>
    <lineage>
        <taxon>Eukaryota</taxon>
        <taxon>Fungi</taxon>
        <taxon>Dikarya</taxon>
        <taxon>Basidiomycota</taxon>
        <taxon>Agaricomycotina</taxon>
        <taxon>Agaricomycetes</taxon>
        <taxon>Polyporales</taxon>
        <taxon>Laetiporus</taxon>
    </lineage>
</organism>
<evidence type="ECO:0000256" key="10">
    <source>
        <dbReference type="SAM" id="MobiDB-lite"/>
    </source>
</evidence>
<evidence type="ECO:0000259" key="11">
    <source>
        <dbReference type="Pfam" id="PF08574"/>
    </source>
</evidence>
<evidence type="ECO:0000256" key="2">
    <source>
        <dbReference type="ARBA" id="ARBA00004123"/>
    </source>
</evidence>
<evidence type="ECO:0000313" key="13">
    <source>
        <dbReference type="Proteomes" id="UP000076871"/>
    </source>
</evidence>
<dbReference type="InterPro" id="IPR013883">
    <property type="entry name" value="TF_Iwr1_dom"/>
</dbReference>
<evidence type="ECO:0000256" key="1">
    <source>
        <dbReference type="ARBA" id="ARBA00003202"/>
    </source>
</evidence>
<dbReference type="GO" id="GO:0005737">
    <property type="term" value="C:cytoplasm"/>
    <property type="evidence" value="ECO:0007669"/>
    <property type="project" value="UniProtKB-SubCell"/>
</dbReference>
<comment type="subcellular location">
    <subcellularLocation>
        <location evidence="3">Cytoplasm</location>
    </subcellularLocation>
    <subcellularLocation>
        <location evidence="2">Nucleus</location>
    </subcellularLocation>
</comment>
<evidence type="ECO:0000256" key="4">
    <source>
        <dbReference type="ARBA" id="ARBA00010218"/>
    </source>
</evidence>
<sequence length="334" mass="37661">MQVERTQQDQSERLYAILRIKRKRNEEPLDGLVVDQELRPRRKRSRGTLNFFKFAETVEQGAWDDNQKKKDLETRLTILARQSAQGELPSSSVSAPAIVEQAAGITATPSPATPLRPPRDTFGRKYTIIRREAPLTEPPFSKRRRVPAAPPKVWSTKELEALKHAQVTMYDAIPSSSALPSEPSAAPNIDSEVAKFLPLLQDYLKLDDKAVVPPSPTKTVPPATIDESDYVYDVFYQRPTTFQELYQPSTSVSNIGRLTDVPDELMWYDSDTESEVGDTDDEDSNAEDWYKNDYPEELSDEGGSEGSDVFHENSDYEEIVVDRPIETPPSSHSE</sequence>
<reference evidence="12 13" key="1">
    <citation type="journal article" date="2016" name="Mol. Biol. Evol.">
        <title>Comparative Genomics of Early-Diverging Mushroom-Forming Fungi Provides Insights into the Origins of Lignocellulose Decay Capabilities.</title>
        <authorList>
            <person name="Nagy L.G."/>
            <person name="Riley R."/>
            <person name="Tritt A."/>
            <person name="Adam C."/>
            <person name="Daum C."/>
            <person name="Floudas D."/>
            <person name="Sun H."/>
            <person name="Yadav J.S."/>
            <person name="Pangilinan J."/>
            <person name="Larsson K.H."/>
            <person name="Matsuura K."/>
            <person name="Barry K."/>
            <person name="Labutti K."/>
            <person name="Kuo R."/>
            <person name="Ohm R.A."/>
            <person name="Bhattacharya S.S."/>
            <person name="Shirouzu T."/>
            <person name="Yoshinaga Y."/>
            <person name="Martin F.M."/>
            <person name="Grigoriev I.V."/>
            <person name="Hibbett D.S."/>
        </authorList>
    </citation>
    <scope>NUCLEOTIDE SEQUENCE [LARGE SCALE GENOMIC DNA]</scope>
    <source>
        <strain evidence="12 13">93-53</strain>
    </source>
</reference>
<dbReference type="RefSeq" id="XP_040769804.1">
    <property type="nucleotide sequence ID" value="XM_040907762.1"/>
</dbReference>
<keyword evidence="13" id="KW-1185">Reference proteome</keyword>
<evidence type="ECO:0000256" key="3">
    <source>
        <dbReference type="ARBA" id="ARBA00004496"/>
    </source>
</evidence>
<dbReference type="FunCoup" id="A0A165HT65">
    <property type="interactions" value="177"/>
</dbReference>